<sequence>LLILLYGIGVVGPLGDGNCDDGVYDCTEFRGDITVGGGVVSVKARLFIFRVKYSSLKESTTSKTSCLDFPWNAANWTSSRKKSS</sequence>
<accession>A0A0N4XA71</accession>
<evidence type="ECO:0000313" key="2">
    <source>
        <dbReference type="WBParaSite" id="HPLM_0002126601-mRNA-1"/>
    </source>
</evidence>
<name>A0A0N4XA71_HAEPC</name>
<feature type="signal peptide" evidence="1">
    <location>
        <begin position="1"/>
        <end position="19"/>
    </location>
</feature>
<dbReference type="AlphaFoldDB" id="A0A0N4XA71"/>
<evidence type="ECO:0000256" key="1">
    <source>
        <dbReference type="SAM" id="SignalP"/>
    </source>
</evidence>
<protein>
    <submittedName>
        <fullName evidence="2">Secreted protein</fullName>
    </submittedName>
</protein>
<keyword evidence="1" id="KW-0732">Signal</keyword>
<feature type="chain" id="PRO_5005889198" evidence="1">
    <location>
        <begin position="20"/>
        <end position="84"/>
    </location>
</feature>
<proteinExistence type="predicted"/>
<organism evidence="2">
    <name type="scientific">Haemonchus placei</name>
    <name type="common">Barber's pole worm</name>
    <dbReference type="NCBI Taxonomy" id="6290"/>
    <lineage>
        <taxon>Eukaryota</taxon>
        <taxon>Metazoa</taxon>
        <taxon>Ecdysozoa</taxon>
        <taxon>Nematoda</taxon>
        <taxon>Chromadorea</taxon>
        <taxon>Rhabditida</taxon>
        <taxon>Rhabditina</taxon>
        <taxon>Rhabditomorpha</taxon>
        <taxon>Strongyloidea</taxon>
        <taxon>Trichostrongylidae</taxon>
        <taxon>Haemonchus</taxon>
    </lineage>
</organism>
<reference evidence="2" key="1">
    <citation type="submission" date="2017-02" db="UniProtKB">
        <authorList>
            <consortium name="WormBaseParasite"/>
        </authorList>
    </citation>
    <scope>IDENTIFICATION</scope>
</reference>
<dbReference type="WBParaSite" id="HPLM_0002126601-mRNA-1">
    <property type="protein sequence ID" value="HPLM_0002126601-mRNA-1"/>
    <property type="gene ID" value="HPLM_0002126601"/>
</dbReference>